<sequence length="284" mass="31793">MNISKQHAMLHQLVPDTAPLLEQLLDLEQQPNHEVVVAACGLYNAGKSTLLNALGGFVEQEHFKTAAARETRQLQTASMQGLTLLDTPGLDADCDDDNTAFKGVLQADLLLMVHNPRNGELDQQELEYLANIQAQSEQPLHQRLMLVLSYGGELSAAEETRLLATIHQQFIELCGDKPVTKVVSATTYLDGVRRNKPALIAHSGVVELQQHLAEQHADLQSQRVIIRQQKQQRLRQLLQVEIDHALQQKHQLLKQARQQLASVLTQQEQSASALRRMLRERLTA</sequence>
<evidence type="ECO:0000259" key="2">
    <source>
        <dbReference type="Pfam" id="PF01926"/>
    </source>
</evidence>
<keyword evidence="4" id="KW-1185">Reference proteome</keyword>
<feature type="coiled-coil region" evidence="1">
    <location>
        <begin position="235"/>
        <end position="266"/>
    </location>
</feature>
<gene>
    <name evidence="3" type="ORF">CBP31_13035</name>
</gene>
<feature type="domain" description="G" evidence="2">
    <location>
        <begin position="37"/>
        <end position="138"/>
    </location>
</feature>
<evidence type="ECO:0000313" key="4">
    <source>
        <dbReference type="Proteomes" id="UP000243937"/>
    </source>
</evidence>
<organism evidence="3 4">
    <name type="scientific">Oceanisphaera profunda</name>
    <dbReference type="NCBI Taxonomy" id="1416627"/>
    <lineage>
        <taxon>Bacteria</taxon>
        <taxon>Pseudomonadati</taxon>
        <taxon>Pseudomonadota</taxon>
        <taxon>Gammaproteobacteria</taxon>
        <taxon>Aeromonadales</taxon>
        <taxon>Aeromonadaceae</taxon>
        <taxon>Oceanisphaera</taxon>
    </lineage>
</organism>
<dbReference type="PANTHER" id="PTHR42714">
    <property type="entry name" value="TRNA MODIFICATION GTPASE GTPBP3"/>
    <property type="match status" value="1"/>
</dbReference>
<dbReference type="InterPro" id="IPR027417">
    <property type="entry name" value="P-loop_NTPase"/>
</dbReference>
<dbReference type="OrthoDB" id="9180582at2"/>
<dbReference type="Gene3D" id="3.40.50.300">
    <property type="entry name" value="P-loop containing nucleotide triphosphate hydrolases"/>
    <property type="match status" value="1"/>
</dbReference>
<dbReference type="EMBL" id="CP021377">
    <property type="protein sequence ID" value="ART83431.1"/>
    <property type="molecule type" value="Genomic_DNA"/>
</dbReference>
<dbReference type="RefSeq" id="WP_087037987.1">
    <property type="nucleotide sequence ID" value="NZ_CP021377.1"/>
</dbReference>
<dbReference type="GO" id="GO:0005525">
    <property type="term" value="F:GTP binding"/>
    <property type="evidence" value="ECO:0007669"/>
    <property type="project" value="InterPro"/>
</dbReference>
<evidence type="ECO:0000256" key="1">
    <source>
        <dbReference type="SAM" id="Coils"/>
    </source>
</evidence>
<dbReference type="AlphaFoldDB" id="A0A1Y0D7A6"/>
<dbReference type="Pfam" id="PF01926">
    <property type="entry name" value="MMR_HSR1"/>
    <property type="match status" value="1"/>
</dbReference>
<dbReference type="InterPro" id="IPR006073">
    <property type="entry name" value="GTP-bd"/>
</dbReference>
<evidence type="ECO:0000313" key="3">
    <source>
        <dbReference type="EMBL" id="ART83431.1"/>
    </source>
</evidence>
<dbReference type="SUPFAM" id="SSF52540">
    <property type="entry name" value="P-loop containing nucleoside triphosphate hydrolases"/>
    <property type="match status" value="1"/>
</dbReference>
<dbReference type="PANTHER" id="PTHR42714:SF2">
    <property type="entry name" value="TRNA MODIFICATION GTPASE GTPBP3, MITOCHONDRIAL"/>
    <property type="match status" value="1"/>
</dbReference>
<reference evidence="3 4" key="1">
    <citation type="journal article" date="2014" name="Int. J. Syst. Evol. Microbiol.">
        <title>Oceanisphaera profunda sp. nov., a marine bacterium isolated from deep-sea sediment, and emended description of the genus Oceanisphaera.</title>
        <authorList>
            <person name="Xu Z."/>
            <person name="Zhang X.Y."/>
            <person name="Su H.N."/>
            <person name="Yu Z.C."/>
            <person name="Liu C."/>
            <person name="Li H."/>
            <person name="Chen X.L."/>
            <person name="Song X.Y."/>
            <person name="Xie B.B."/>
            <person name="Qin Q.L."/>
            <person name="Zhou B.C."/>
            <person name="Shi M."/>
            <person name="Huang Y."/>
            <person name="Zhang Y.Z."/>
        </authorList>
    </citation>
    <scope>NUCLEOTIDE SEQUENCE [LARGE SCALE GENOMIC DNA]</scope>
    <source>
        <strain evidence="3 4">SM1222</strain>
    </source>
</reference>
<keyword evidence="1" id="KW-0175">Coiled coil</keyword>
<name>A0A1Y0D7A6_9GAMM</name>
<accession>A0A1Y0D7A6</accession>
<dbReference type="GO" id="GO:0005737">
    <property type="term" value="C:cytoplasm"/>
    <property type="evidence" value="ECO:0007669"/>
    <property type="project" value="TreeGrafter"/>
</dbReference>
<protein>
    <recommendedName>
        <fullName evidence="2">G domain-containing protein</fullName>
    </recommendedName>
</protein>
<dbReference type="Proteomes" id="UP000243937">
    <property type="component" value="Chromosome"/>
</dbReference>
<proteinExistence type="predicted"/>
<dbReference type="GO" id="GO:0030488">
    <property type="term" value="P:tRNA methylation"/>
    <property type="evidence" value="ECO:0007669"/>
    <property type="project" value="TreeGrafter"/>
</dbReference>
<dbReference type="KEGG" id="opf:CBP31_13035"/>
<dbReference type="GO" id="GO:0002098">
    <property type="term" value="P:tRNA wobble uridine modification"/>
    <property type="evidence" value="ECO:0007669"/>
    <property type="project" value="TreeGrafter"/>
</dbReference>